<accession>A0A9P6G7B5</accession>
<gene>
    <name evidence="1" type="ORF">PMIN01_12132</name>
</gene>
<reference evidence="1" key="1">
    <citation type="journal article" date="2020" name="Mol. Plant Microbe Interact.">
        <title>Genome Sequence of the Biocontrol Agent Coniothyrium minitans strain Conio (IMI 134523).</title>
        <authorList>
            <person name="Patel D."/>
            <person name="Shittu T.A."/>
            <person name="Baroncelli R."/>
            <person name="Muthumeenakshi S."/>
            <person name="Osborne T.H."/>
            <person name="Janganan T.K."/>
            <person name="Sreenivasaprasad S."/>
        </authorList>
    </citation>
    <scope>NUCLEOTIDE SEQUENCE</scope>
    <source>
        <strain evidence="1">Conio</strain>
    </source>
</reference>
<evidence type="ECO:0000313" key="2">
    <source>
        <dbReference type="Proteomes" id="UP000756921"/>
    </source>
</evidence>
<dbReference type="SUPFAM" id="SSF54909">
    <property type="entry name" value="Dimeric alpha+beta barrel"/>
    <property type="match status" value="1"/>
</dbReference>
<evidence type="ECO:0008006" key="3">
    <source>
        <dbReference type="Google" id="ProtNLM"/>
    </source>
</evidence>
<evidence type="ECO:0000313" key="1">
    <source>
        <dbReference type="EMBL" id="KAF9730199.1"/>
    </source>
</evidence>
<dbReference type="InterPro" id="IPR011008">
    <property type="entry name" value="Dimeric_a/b-barrel"/>
</dbReference>
<proteinExistence type="predicted"/>
<dbReference type="OrthoDB" id="4520428at2759"/>
<name>A0A9P6G7B5_9PLEO</name>
<dbReference type="Proteomes" id="UP000756921">
    <property type="component" value="Unassembled WGS sequence"/>
</dbReference>
<keyword evidence="2" id="KW-1185">Reference proteome</keyword>
<dbReference type="AlphaFoldDB" id="A0A9P6G7B5"/>
<comment type="caution">
    <text evidence="1">The sequence shown here is derived from an EMBL/GenBank/DDBJ whole genome shotgun (WGS) entry which is preliminary data.</text>
</comment>
<organism evidence="1 2">
    <name type="scientific">Paraphaeosphaeria minitans</name>
    <dbReference type="NCBI Taxonomy" id="565426"/>
    <lineage>
        <taxon>Eukaryota</taxon>
        <taxon>Fungi</taxon>
        <taxon>Dikarya</taxon>
        <taxon>Ascomycota</taxon>
        <taxon>Pezizomycotina</taxon>
        <taxon>Dothideomycetes</taxon>
        <taxon>Pleosporomycetidae</taxon>
        <taxon>Pleosporales</taxon>
        <taxon>Massarineae</taxon>
        <taxon>Didymosphaeriaceae</taxon>
        <taxon>Paraphaeosphaeria</taxon>
    </lineage>
</organism>
<dbReference type="EMBL" id="WJXW01000015">
    <property type="protein sequence ID" value="KAF9730199.1"/>
    <property type="molecule type" value="Genomic_DNA"/>
</dbReference>
<sequence>MAPSSIIAGLTPKTQNLKEVFLGYLISAAEIALKDEPKTLRYSIALPRDENAPGAKSIYVLEEYEDGAGFDVHLQQKAVQSIMHHVENGGLADEPVTLMLSIDGSLNFTRSDIDQLSDPFVTVTEFFYKPGTGRDALLEIASVFAAGKAESGTWGLSLYPEANSEDVLRVVGNI</sequence>
<protein>
    <recommendedName>
        <fullName evidence="3">ABM domain-containing protein</fullName>
    </recommendedName>
</protein>
<dbReference type="Gene3D" id="3.30.70.100">
    <property type="match status" value="1"/>
</dbReference>